<comment type="caution">
    <text evidence="7">The sequence shown here is derived from an EMBL/GenBank/DDBJ whole genome shotgun (WGS) entry which is preliminary data.</text>
</comment>
<name>A0A2P6VFG3_9CHLO</name>
<evidence type="ECO:0000313" key="8">
    <source>
        <dbReference type="Proteomes" id="UP000239649"/>
    </source>
</evidence>
<feature type="coiled-coil region" evidence="6">
    <location>
        <begin position="12"/>
        <end position="39"/>
    </location>
</feature>
<gene>
    <name evidence="7" type="ORF">C2E20_3931</name>
</gene>
<evidence type="ECO:0000313" key="7">
    <source>
        <dbReference type="EMBL" id="PSC72818.1"/>
    </source>
</evidence>
<reference evidence="7 8" key="1">
    <citation type="journal article" date="2018" name="Plant J.">
        <title>Genome sequences of Chlorella sorokiniana UTEX 1602 and Micractinium conductrix SAG 241.80: implications to maltose excretion by a green alga.</title>
        <authorList>
            <person name="Arriola M.B."/>
            <person name="Velmurugan N."/>
            <person name="Zhang Y."/>
            <person name="Plunkett M.H."/>
            <person name="Hondzo H."/>
            <person name="Barney B.M."/>
        </authorList>
    </citation>
    <scope>NUCLEOTIDE SEQUENCE [LARGE SCALE GENOMIC DNA]</scope>
    <source>
        <strain evidence="7 8">SAG 241.80</strain>
    </source>
</reference>
<comment type="subcellular location">
    <subcellularLocation>
        <location evidence="1">Nucleus</location>
    </subcellularLocation>
</comment>
<evidence type="ECO:0000256" key="6">
    <source>
        <dbReference type="SAM" id="Coils"/>
    </source>
</evidence>
<dbReference type="PANTHER" id="PTHR13130">
    <property type="entry name" value="34 KDA TRANSCRIPTIONAL CO-ACTIVATOR-RELATED"/>
    <property type="match status" value="1"/>
</dbReference>
<dbReference type="GO" id="GO:0006357">
    <property type="term" value="P:regulation of transcription by RNA polymerase II"/>
    <property type="evidence" value="ECO:0007669"/>
    <property type="project" value="TreeGrafter"/>
</dbReference>
<dbReference type="GO" id="GO:0016592">
    <property type="term" value="C:mediator complex"/>
    <property type="evidence" value="ECO:0007669"/>
    <property type="project" value="InterPro"/>
</dbReference>
<dbReference type="OrthoDB" id="513223at2759"/>
<dbReference type="AlphaFoldDB" id="A0A2P6VFG3"/>
<evidence type="ECO:0000256" key="2">
    <source>
        <dbReference type="ARBA" id="ARBA00008048"/>
    </source>
</evidence>
<keyword evidence="8" id="KW-1185">Reference proteome</keyword>
<evidence type="ECO:0000256" key="5">
    <source>
        <dbReference type="ARBA" id="ARBA00023242"/>
    </source>
</evidence>
<dbReference type="EMBL" id="LHPF02000009">
    <property type="protein sequence ID" value="PSC72818.1"/>
    <property type="molecule type" value="Genomic_DNA"/>
</dbReference>
<evidence type="ECO:0000256" key="3">
    <source>
        <dbReference type="ARBA" id="ARBA00023015"/>
    </source>
</evidence>
<accession>A0A2P6VFG3</accession>
<dbReference type="GO" id="GO:0003713">
    <property type="term" value="F:transcription coactivator activity"/>
    <property type="evidence" value="ECO:0007669"/>
    <property type="project" value="TreeGrafter"/>
</dbReference>
<keyword evidence="6" id="KW-0175">Coiled coil</keyword>
<proteinExistence type="inferred from homology"/>
<keyword evidence="5" id="KW-0539">Nucleus</keyword>
<keyword evidence="3" id="KW-0805">Transcription regulation</keyword>
<dbReference type="PANTHER" id="PTHR13130:SF4">
    <property type="entry name" value="MEDIATOR OF RNA POLYMERASE II TRANSCRIPTION SUBUNIT 27"/>
    <property type="match status" value="1"/>
</dbReference>
<evidence type="ECO:0000256" key="1">
    <source>
        <dbReference type="ARBA" id="ARBA00004123"/>
    </source>
</evidence>
<dbReference type="STRING" id="554055.A0A2P6VFG3"/>
<keyword evidence="4" id="KW-0804">Transcription</keyword>
<sequence length="318" mass="32055">MSDVVAQRSRDAVALLAVVEDAQAKLTQLEATARGLIEELAASGAQATPRLRELLASGERLVAAVTAAGGKLAPHLPSGNALPGAPDRVAVDAVWARELQPQAEGAAAATATTPVVRPAATLQALASTLAALPGCHLVLLRGRSPAGKPEEASTVLLHCGRAFAAAVHLQSPGGLLPLRVGVMSTAEAAAATAAGSGDPLSGSSVSLWAPSRHAVFQQLSAQAAAALEHFLQQSSNCGGGAAASALELLLLWLATCGDVFTRRAAASDALLLADPAAGGAGLLPPLRRPYEGLGWEALWAAALNPQLRSAEHLATELA</sequence>
<protein>
    <submittedName>
        <fullName evidence="7">Mediator of RNA polymerase II transcription subunit 27</fullName>
    </submittedName>
</protein>
<evidence type="ECO:0000256" key="4">
    <source>
        <dbReference type="ARBA" id="ARBA00023163"/>
    </source>
</evidence>
<organism evidence="7 8">
    <name type="scientific">Micractinium conductrix</name>
    <dbReference type="NCBI Taxonomy" id="554055"/>
    <lineage>
        <taxon>Eukaryota</taxon>
        <taxon>Viridiplantae</taxon>
        <taxon>Chlorophyta</taxon>
        <taxon>core chlorophytes</taxon>
        <taxon>Trebouxiophyceae</taxon>
        <taxon>Chlorellales</taxon>
        <taxon>Chlorellaceae</taxon>
        <taxon>Chlorella clade</taxon>
        <taxon>Micractinium</taxon>
    </lineage>
</organism>
<comment type="similarity">
    <text evidence="2">Belongs to the Mediator complex subunit 27 family.</text>
</comment>
<dbReference type="Proteomes" id="UP000239649">
    <property type="component" value="Unassembled WGS sequence"/>
</dbReference>
<dbReference type="InterPro" id="IPR021627">
    <property type="entry name" value="Mediator_Med27"/>
</dbReference>